<dbReference type="InterPro" id="IPR003135">
    <property type="entry name" value="ATP-grasp_carboxylate-amine"/>
</dbReference>
<keyword evidence="8" id="KW-1185">Reference proteome</keyword>
<evidence type="ECO:0000256" key="2">
    <source>
        <dbReference type="ARBA" id="ARBA00022755"/>
    </source>
</evidence>
<evidence type="ECO:0000313" key="7">
    <source>
        <dbReference type="EMBL" id="MFC5713903.1"/>
    </source>
</evidence>
<evidence type="ECO:0000256" key="5">
    <source>
        <dbReference type="RuleBase" id="RU361200"/>
    </source>
</evidence>
<dbReference type="RefSeq" id="WP_385942263.1">
    <property type="nucleotide sequence ID" value="NZ_JBHSOZ010000008.1"/>
</dbReference>
<dbReference type="InterPro" id="IPR005875">
    <property type="entry name" value="PurK"/>
</dbReference>
<dbReference type="InterPro" id="IPR040686">
    <property type="entry name" value="PurK_C"/>
</dbReference>
<proteinExistence type="inferred from homology"/>
<comment type="similarity">
    <text evidence="4 5">Belongs to the PurK/PurT family.</text>
</comment>
<dbReference type="Gene3D" id="3.40.50.20">
    <property type="match status" value="1"/>
</dbReference>
<dbReference type="EMBL" id="JBHSOZ010000008">
    <property type="protein sequence ID" value="MFC5713903.1"/>
    <property type="molecule type" value="Genomic_DNA"/>
</dbReference>
<feature type="binding site" evidence="4">
    <location>
        <position position="214"/>
    </location>
    <ligand>
        <name>ATP</name>
        <dbReference type="ChEBI" id="CHEBI:30616"/>
    </ligand>
</feature>
<evidence type="ECO:0000256" key="4">
    <source>
        <dbReference type="HAMAP-Rule" id="MF_01928"/>
    </source>
</evidence>
<evidence type="ECO:0000256" key="1">
    <source>
        <dbReference type="ARBA" id="ARBA00022741"/>
    </source>
</evidence>
<keyword evidence="1 4" id="KW-0547">Nucleotide-binding</keyword>
<comment type="subunit">
    <text evidence="4 5">Homodimer.</text>
</comment>
<reference evidence="8" key="1">
    <citation type="journal article" date="2019" name="Int. J. Syst. Evol. Microbiol.">
        <title>The Global Catalogue of Microorganisms (GCM) 10K type strain sequencing project: providing services to taxonomists for standard genome sequencing and annotation.</title>
        <authorList>
            <consortium name="The Broad Institute Genomics Platform"/>
            <consortium name="The Broad Institute Genome Sequencing Center for Infectious Disease"/>
            <person name="Wu L."/>
            <person name="Ma J."/>
        </authorList>
    </citation>
    <scope>NUCLEOTIDE SEQUENCE [LARGE SCALE GENOMIC DNA]</scope>
    <source>
        <strain evidence="8">CECT 7184</strain>
    </source>
</reference>
<dbReference type="Gene3D" id="3.30.470.20">
    <property type="entry name" value="ATP-grasp fold, B domain"/>
    <property type="match status" value="1"/>
</dbReference>
<dbReference type="InterPro" id="IPR011054">
    <property type="entry name" value="Rudment_hybrid_motif"/>
</dbReference>
<dbReference type="NCBIfam" id="NF004676">
    <property type="entry name" value="PRK06019.1-2"/>
    <property type="match status" value="1"/>
</dbReference>
<organism evidence="7 8">
    <name type="scientific">Thalassorhabdus alkalitolerans</name>
    <dbReference type="NCBI Taxonomy" id="2282697"/>
    <lineage>
        <taxon>Bacteria</taxon>
        <taxon>Bacillati</taxon>
        <taxon>Bacillota</taxon>
        <taxon>Bacilli</taxon>
        <taxon>Bacillales</taxon>
        <taxon>Bacillaceae</taxon>
        <taxon>Thalassorhabdus</taxon>
    </lineage>
</organism>
<dbReference type="InterPro" id="IPR011761">
    <property type="entry name" value="ATP-grasp"/>
</dbReference>
<dbReference type="Pfam" id="PF02222">
    <property type="entry name" value="ATP-grasp"/>
    <property type="match status" value="1"/>
</dbReference>
<keyword evidence="3 4" id="KW-0067">ATP-binding</keyword>
<dbReference type="InterPro" id="IPR054350">
    <property type="entry name" value="PurT/PurK_preATP-grasp"/>
</dbReference>
<evidence type="ECO:0000259" key="6">
    <source>
        <dbReference type="PROSITE" id="PS50975"/>
    </source>
</evidence>
<dbReference type="Proteomes" id="UP001596142">
    <property type="component" value="Unassembled WGS sequence"/>
</dbReference>
<protein>
    <recommendedName>
        <fullName evidence="4 5">N5-carboxyaminoimidazole ribonucleotide synthase</fullName>
        <shortName evidence="4 5">N5-CAIR synthase</shortName>
        <ecNumber evidence="4 5">6.3.4.18</ecNumber>
    </recommendedName>
    <alternativeName>
        <fullName evidence="4 5">5-(carboxyamino)imidazole ribonucleotide synthetase</fullName>
    </alternativeName>
</protein>
<dbReference type="PANTHER" id="PTHR11609:SF5">
    <property type="entry name" value="PHOSPHORIBOSYLAMINOIMIDAZOLE CARBOXYLASE"/>
    <property type="match status" value="1"/>
</dbReference>
<dbReference type="PANTHER" id="PTHR11609">
    <property type="entry name" value="PURINE BIOSYNTHESIS PROTEIN 6/7, PUR6/7"/>
    <property type="match status" value="1"/>
</dbReference>
<feature type="binding site" evidence="4">
    <location>
        <begin position="183"/>
        <end position="186"/>
    </location>
    <ligand>
        <name>ATP</name>
        <dbReference type="ChEBI" id="CHEBI:30616"/>
    </ligand>
</feature>
<feature type="binding site" evidence="4">
    <location>
        <position position="147"/>
    </location>
    <ligand>
        <name>ATP</name>
        <dbReference type="ChEBI" id="CHEBI:30616"/>
    </ligand>
</feature>
<feature type="binding site" evidence="4">
    <location>
        <begin position="268"/>
        <end position="269"/>
    </location>
    <ligand>
        <name>ATP</name>
        <dbReference type="ChEBI" id="CHEBI:30616"/>
    </ligand>
</feature>
<dbReference type="NCBIfam" id="NF004675">
    <property type="entry name" value="PRK06019.1-1"/>
    <property type="match status" value="1"/>
</dbReference>
<dbReference type="NCBIfam" id="TIGR01161">
    <property type="entry name" value="purK"/>
    <property type="match status" value="1"/>
</dbReference>
<dbReference type="InterPro" id="IPR013815">
    <property type="entry name" value="ATP_grasp_subdomain_1"/>
</dbReference>
<dbReference type="PROSITE" id="PS50975">
    <property type="entry name" value="ATP_GRASP"/>
    <property type="match status" value="1"/>
</dbReference>
<dbReference type="SUPFAM" id="SSF51246">
    <property type="entry name" value="Rudiment single hybrid motif"/>
    <property type="match status" value="1"/>
</dbReference>
<comment type="function">
    <text evidence="5">Catalyzes the ATP-dependent conversion of 5-aminoimidazole ribonucleotide (AIR) and HCO(3)- to N5-carboxyaminoimidazole ribonucleotide (N5-CAIR).</text>
</comment>
<dbReference type="Pfam" id="PF17769">
    <property type="entry name" value="PurK_C"/>
    <property type="match status" value="1"/>
</dbReference>
<dbReference type="InterPro" id="IPR016185">
    <property type="entry name" value="PreATP-grasp_dom_sf"/>
</dbReference>
<dbReference type="SUPFAM" id="SSF56059">
    <property type="entry name" value="Glutathione synthetase ATP-binding domain-like"/>
    <property type="match status" value="1"/>
</dbReference>
<dbReference type="GO" id="GO:0034028">
    <property type="term" value="F:5-(carboxyamino)imidazole ribonucleotide synthase activity"/>
    <property type="evidence" value="ECO:0007669"/>
    <property type="project" value="UniProtKB-EC"/>
</dbReference>
<comment type="pathway">
    <text evidence="4 5">Purine metabolism; IMP biosynthesis via de novo pathway; 5-amino-1-(5-phospho-D-ribosyl)imidazole-4-carboxylate from 5-amino-1-(5-phospho-D-ribosyl)imidazole (N5-CAIR route): step 1/2.</text>
</comment>
<dbReference type="HAMAP" id="MF_01928">
    <property type="entry name" value="PurK"/>
    <property type="match status" value="1"/>
</dbReference>
<keyword evidence="2 4" id="KW-0658">Purine biosynthesis</keyword>
<gene>
    <name evidence="4 5 7" type="primary">purK</name>
    <name evidence="7" type="ORF">ACFPU1_14125</name>
</gene>
<evidence type="ECO:0000256" key="3">
    <source>
        <dbReference type="ARBA" id="ARBA00022840"/>
    </source>
</evidence>
<dbReference type="SUPFAM" id="SSF52440">
    <property type="entry name" value="PreATP-grasp domain"/>
    <property type="match status" value="1"/>
</dbReference>
<name>A0ABW0YRZ3_9BACI</name>
<comment type="caution">
    <text evidence="7">The sequence shown here is derived from an EMBL/GenBank/DDBJ whole genome shotgun (WGS) entry which is preliminary data.</text>
</comment>
<feature type="binding site" evidence="4">
    <location>
        <position position="107"/>
    </location>
    <ligand>
        <name>ATP</name>
        <dbReference type="ChEBI" id="CHEBI:30616"/>
    </ligand>
</feature>
<feature type="domain" description="ATP-grasp" evidence="6">
    <location>
        <begin position="111"/>
        <end position="298"/>
    </location>
</feature>
<evidence type="ECO:0000313" key="8">
    <source>
        <dbReference type="Proteomes" id="UP001596142"/>
    </source>
</evidence>
<dbReference type="Gene3D" id="3.30.1490.20">
    <property type="entry name" value="ATP-grasp fold, A domain"/>
    <property type="match status" value="1"/>
</dbReference>
<keyword evidence="4 5" id="KW-0436">Ligase</keyword>
<dbReference type="Pfam" id="PF22660">
    <property type="entry name" value="RS_preATP-grasp-like"/>
    <property type="match status" value="1"/>
</dbReference>
<dbReference type="NCBIfam" id="NF004679">
    <property type="entry name" value="PRK06019.1-5"/>
    <property type="match status" value="1"/>
</dbReference>
<feature type="binding site" evidence="4">
    <location>
        <begin position="152"/>
        <end position="158"/>
    </location>
    <ligand>
        <name>ATP</name>
        <dbReference type="ChEBI" id="CHEBI:30616"/>
    </ligand>
</feature>
<accession>A0ABW0YRZ3</accession>
<comment type="function">
    <text evidence="4">Catalyzes the ATP-dependent conversion of 5-aminoimidazole ribonucleotide (AIR) and HCO(3)(-) to N5-carboxyaminoimidazole ribonucleotide (N5-CAIR).</text>
</comment>
<sequence length="375" mass="41354">MSKVIIPGQTIGILGGGQLGRMMALSAREMGYKIAVMEPKKNSPTGQIADVEVIASYDDQSGAREMAEHCDVFTYEFENIEADTAGFLESHLYLPQGKDLLFITQHRIREKKAIQEAGVEVAPYKEITSLEDLEASIQELGLPAVLKTCRGGYDGKGQVVIQQAEEAEKAYSSLKESGELVLEAWIPFKKEISVIVTRSTNGETATFPLGENIHVHNILHQTIVPARVEAQVKDKAETIALQLAEHIKLVGTLAVEMFLTEEDTIYVNELAPRPHNSGHYTINACETSQFAQHIRAICGLPLGKTDLLKPAVMTNILGEDLPKVLDHVQDIRDAHLHLYGKEEARPQRKMGHITVMGESVEEALGRTSNLGLWNK</sequence>
<dbReference type="EC" id="6.3.4.18" evidence="4 5"/>
<feature type="binding site" evidence="4">
    <location>
        <position position="191"/>
    </location>
    <ligand>
        <name>ATP</name>
        <dbReference type="ChEBI" id="CHEBI:30616"/>
    </ligand>
</feature>
<comment type="catalytic activity">
    <reaction evidence="4 5">
        <text>5-amino-1-(5-phospho-beta-D-ribosyl)imidazole + hydrogencarbonate + ATP = 5-carboxyamino-1-(5-phospho-D-ribosyl)imidazole + ADP + phosphate + 2 H(+)</text>
        <dbReference type="Rhea" id="RHEA:19317"/>
        <dbReference type="ChEBI" id="CHEBI:15378"/>
        <dbReference type="ChEBI" id="CHEBI:17544"/>
        <dbReference type="ChEBI" id="CHEBI:30616"/>
        <dbReference type="ChEBI" id="CHEBI:43474"/>
        <dbReference type="ChEBI" id="CHEBI:58730"/>
        <dbReference type="ChEBI" id="CHEBI:137981"/>
        <dbReference type="ChEBI" id="CHEBI:456216"/>
        <dbReference type="EC" id="6.3.4.18"/>
    </reaction>
</comment>